<comment type="catalytic activity">
    <reaction evidence="1">
        <text>ATP + protein L-histidine = ADP + protein N-phospho-L-histidine.</text>
        <dbReference type="EC" id="2.7.13.3"/>
    </reaction>
</comment>
<dbReference type="InterPro" id="IPR038424">
    <property type="entry name" value="H_kinase_PdtaS_GAF_sf"/>
</dbReference>
<evidence type="ECO:0000256" key="4">
    <source>
        <dbReference type="ARBA" id="ARBA00022679"/>
    </source>
</evidence>
<dbReference type="PROSITE" id="PS50109">
    <property type="entry name" value="HIS_KIN"/>
    <property type="match status" value="1"/>
</dbReference>
<evidence type="ECO:0000259" key="8">
    <source>
        <dbReference type="PROSITE" id="PS50109"/>
    </source>
</evidence>
<dbReference type="SMART" id="SM00911">
    <property type="entry name" value="HWE_HK"/>
    <property type="match status" value="1"/>
</dbReference>
<dbReference type="Pfam" id="PF02518">
    <property type="entry name" value="HATPase_c"/>
    <property type="match status" value="1"/>
</dbReference>
<dbReference type="KEGG" id="amam:HPC72_03665"/>
<evidence type="ECO:0000256" key="2">
    <source>
        <dbReference type="ARBA" id="ARBA00012438"/>
    </source>
</evidence>
<dbReference type="RefSeq" id="WP_159524323.1">
    <property type="nucleotide sequence ID" value="NZ_CP053642.1"/>
</dbReference>
<dbReference type="PANTHER" id="PTHR41523">
    <property type="entry name" value="TWO-COMPONENT SYSTEM SENSOR PROTEIN"/>
    <property type="match status" value="1"/>
</dbReference>
<dbReference type="Pfam" id="PF12282">
    <property type="entry name" value="GAF_PdtaS"/>
    <property type="match status" value="1"/>
</dbReference>
<dbReference type="Proteomes" id="UP000504752">
    <property type="component" value="Chromosome"/>
</dbReference>
<dbReference type="Gene3D" id="3.30.450.20">
    <property type="entry name" value="PAS domain"/>
    <property type="match status" value="1"/>
</dbReference>
<dbReference type="PANTHER" id="PTHR41523:SF8">
    <property type="entry name" value="ETHYLENE RESPONSE SENSOR PROTEIN"/>
    <property type="match status" value="1"/>
</dbReference>
<evidence type="ECO:0000256" key="7">
    <source>
        <dbReference type="ARBA" id="ARBA00022840"/>
    </source>
</evidence>
<dbReference type="GO" id="GO:0004673">
    <property type="term" value="F:protein histidine kinase activity"/>
    <property type="evidence" value="ECO:0007669"/>
    <property type="project" value="UniProtKB-EC"/>
</dbReference>
<dbReference type="InterPro" id="IPR013656">
    <property type="entry name" value="PAS_4"/>
</dbReference>
<dbReference type="Pfam" id="PF07568">
    <property type="entry name" value="HisKA_2"/>
    <property type="match status" value="1"/>
</dbReference>
<dbReference type="EMBL" id="CP053642">
    <property type="protein sequence ID" value="QKD79468.1"/>
    <property type="molecule type" value="Genomic_DNA"/>
</dbReference>
<dbReference type="AlphaFoldDB" id="A0A6M8AZU5"/>
<keyword evidence="4" id="KW-0808">Transferase</keyword>
<dbReference type="SMART" id="SM00387">
    <property type="entry name" value="HATPase_c"/>
    <property type="match status" value="1"/>
</dbReference>
<reference evidence="9 10" key="1">
    <citation type="submission" date="2020-05" db="EMBL/GenBank/DDBJ databases">
        <title>Actinomyces sp. zg-325.</title>
        <authorList>
            <person name="Yang C."/>
        </authorList>
    </citation>
    <scope>NUCLEOTIDE SEQUENCE [LARGE SCALE GENOMIC DNA]</scope>
    <source>
        <strain evidence="10">zg-325</strain>
    </source>
</reference>
<dbReference type="EC" id="2.7.13.3" evidence="2"/>
<sequence>MTPILPPQSRASIDLPPRDLDWIRHLIADWQVIADLSVSDLVLWVRGLSGRFVAIAHCRPSTGQTVHLEEVVGRRMPASREIAALETLTTGTILVMSDPQWTGTTAVREEYVPVLHEGRAVAVVTRETRVGVMRGERFGNQPLKALADSLCQMISEGAFPILGGVTALRHGTPRVADGVVQLDAEGAIVYASPNSRSCLHRLGIVGEIVGAHLASAITDIIPERTPVDETMAVVLMGRQAWITEIEISGVFLVLRAIPLIVHGERAGAILLVRDVSELRRREQVLMNKDATIREIHHRVKNNLQTVSALLRMQARRATNDETRQALAEAERRVAAIATVHEALSHNVDETVDFDEVFESILRTAAVVATPSGQVRTVLEGSFGIVDADSAQALATVLAELVTNAVEHGLEERDGTVTVRALRDGERIEVHVIDDGAGIEPGAVMTGLGTRIVQTLVRGELRGSIDWEPVVDEEGRPRGTDVAIIARLASRGEPVLG</sequence>
<keyword evidence="3" id="KW-0597">Phosphoprotein</keyword>
<evidence type="ECO:0000256" key="1">
    <source>
        <dbReference type="ARBA" id="ARBA00000085"/>
    </source>
</evidence>
<dbReference type="InterPro" id="IPR003594">
    <property type="entry name" value="HATPase_dom"/>
</dbReference>
<proteinExistence type="predicted"/>
<keyword evidence="6" id="KW-0418">Kinase</keyword>
<organism evidence="9 10">
    <name type="scientific">Actinomyces marmotae</name>
    <dbReference type="NCBI Taxonomy" id="2737173"/>
    <lineage>
        <taxon>Bacteria</taxon>
        <taxon>Bacillati</taxon>
        <taxon>Actinomycetota</taxon>
        <taxon>Actinomycetes</taxon>
        <taxon>Actinomycetales</taxon>
        <taxon>Actinomycetaceae</taxon>
        <taxon>Actinomyces</taxon>
    </lineage>
</organism>
<dbReference type="Pfam" id="PF08448">
    <property type="entry name" value="PAS_4"/>
    <property type="match status" value="1"/>
</dbReference>
<dbReference type="Gene3D" id="3.30.565.10">
    <property type="entry name" value="Histidine kinase-like ATPase, C-terminal domain"/>
    <property type="match status" value="1"/>
</dbReference>
<protein>
    <recommendedName>
        <fullName evidence="2">histidine kinase</fullName>
        <ecNumber evidence="2">2.7.13.3</ecNumber>
    </recommendedName>
</protein>
<dbReference type="SUPFAM" id="SSF55874">
    <property type="entry name" value="ATPase domain of HSP90 chaperone/DNA topoisomerase II/histidine kinase"/>
    <property type="match status" value="1"/>
</dbReference>
<dbReference type="InterPro" id="IPR011495">
    <property type="entry name" value="Sig_transdc_His_kin_sub2_dim/P"/>
</dbReference>
<dbReference type="InterPro" id="IPR036890">
    <property type="entry name" value="HATPase_C_sf"/>
</dbReference>
<dbReference type="GO" id="GO:0005524">
    <property type="term" value="F:ATP binding"/>
    <property type="evidence" value="ECO:0007669"/>
    <property type="project" value="UniProtKB-KW"/>
</dbReference>
<evidence type="ECO:0000256" key="3">
    <source>
        <dbReference type="ARBA" id="ARBA00022553"/>
    </source>
</evidence>
<evidence type="ECO:0000313" key="9">
    <source>
        <dbReference type="EMBL" id="QKD79468.1"/>
    </source>
</evidence>
<accession>A0A6M8AZU5</accession>
<dbReference type="InterPro" id="IPR011102">
    <property type="entry name" value="Sig_transdc_His_kinase_HWE"/>
</dbReference>
<name>A0A6M8AZU5_9ACTO</name>
<evidence type="ECO:0000256" key="6">
    <source>
        <dbReference type="ARBA" id="ARBA00022777"/>
    </source>
</evidence>
<dbReference type="SUPFAM" id="SSF55785">
    <property type="entry name" value="PYP-like sensor domain (PAS domain)"/>
    <property type="match status" value="1"/>
</dbReference>
<dbReference type="InterPro" id="IPR035965">
    <property type="entry name" value="PAS-like_dom_sf"/>
</dbReference>
<keyword evidence="7" id="KW-0067">ATP-binding</keyword>
<keyword evidence="10" id="KW-1185">Reference proteome</keyword>
<feature type="domain" description="Histidine kinase" evidence="8">
    <location>
        <begin position="294"/>
        <end position="489"/>
    </location>
</feature>
<keyword evidence="5" id="KW-0547">Nucleotide-binding</keyword>
<evidence type="ECO:0000256" key="5">
    <source>
        <dbReference type="ARBA" id="ARBA00022741"/>
    </source>
</evidence>
<dbReference type="InterPro" id="IPR022066">
    <property type="entry name" value="PdtaS_GAF"/>
</dbReference>
<evidence type="ECO:0000313" key="10">
    <source>
        <dbReference type="Proteomes" id="UP000504752"/>
    </source>
</evidence>
<dbReference type="Gene3D" id="3.30.450.280">
    <property type="entry name" value="GAF domain"/>
    <property type="match status" value="1"/>
</dbReference>
<dbReference type="InterPro" id="IPR005467">
    <property type="entry name" value="His_kinase_dom"/>
</dbReference>
<gene>
    <name evidence="9" type="ORF">HPC72_03665</name>
</gene>